<dbReference type="CDD" id="cd07377">
    <property type="entry name" value="WHTH_GntR"/>
    <property type="match status" value="1"/>
</dbReference>
<dbReference type="SUPFAM" id="SSF46785">
    <property type="entry name" value="Winged helix' DNA-binding domain"/>
    <property type="match status" value="1"/>
</dbReference>
<dbReference type="PRINTS" id="PR00035">
    <property type="entry name" value="HTHGNTR"/>
</dbReference>
<dbReference type="RefSeq" id="WP_271634780.1">
    <property type="nucleotide sequence ID" value="NZ_CP094970.1"/>
</dbReference>
<dbReference type="InterPro" id="IPR036388">
    <property type="entry name" value="WH-like_DNA-bd_sf"/>
</dbReference>
<reference evidence="5" key="1">
    <citation type="submission" date="2022-01" db="EMBL/GenBank/DDBJ databases">
        <title>Nocardioidaceae gen. sp. A5X3R13.</title>
        <authorList>
            <person name="Lopez Marin M.A."/>
            <person name="Uhlik O."/>
        </authorList>
    </citation>
    <scope>NUCLEOTIDE SEQUENCE</scope>
    <source>
        <strain evidence="5">A5X3R13</strain>
    </source>
</reference>
<dbReference type="InterPro" id="IPR011711">
    <property type="entry name" value="GntR_C"/>
</dbReference>
<keyword evidence="2" id="KW-0238">DNA-binding</keyword>
<keyword evidence="1" id="KW-0805">Transcription regulation</keyword>
<dbReference type="Proteomes" id="UP001164390">
    <property type="component" value="Chromosome"/>
</dbReference>
<protein>
    <submittedName>
        <fullName evidence="5">GntR family transcriptional regulator</fullName>
    </submittedName>
</protein>
<dbReference type="GO" id="GO:0003700">
    <property type="term" value="F:DNA-binding transcription factor activity"/>
    <property type="evidence" value="ECO:0007669"/>
    <property type="project" value="InterPro"/>
</dbReference>
<organism evidence="5 6">
    <name type="scientific">Solicola gregarius</name>
    <dbReference type="NCBI Taxonomy" id="2908642"/>
    <lineage>
        <taxon>Bacteria</taxon>
        <taxon>Bacillati</taxon>
        <taxon>Actinomycetota</taxon>
        <taxon>Actinomycetes</taxon>
        <taxon>Propionibacteriales</taxon>
        <taxon>Nocardioidaceae</taxon>
        <taxon>Solicola</taxon>
    </lineage>
</organism>
<dbReference type="SMART" id="SM00345">
    <property type="entry name" value="HTH_GNTR"/>
    <property type="match status" value="1"/>
</dbReference>
<dbReference type="AlphaFoldDB" id="A0AA46TIG5"/>
<feature type="domain" description="HTH gntR-type" evidence="4">
    <location>
        <begin position="23"/>
        <end position="90"/>
    </location>
</feature>
<dbReference type="KEGG" id="sgrg:L0C25_02345"/>
<dbReference type="Pfam" id="PF00392">
    <property type="entry name" value="GntR"/>
    <property type="match status" value="1"/>
</dbReference>
<dbReference type="SMART" id="SM00895">
    <property type="entry name" value="FCD"/>
    <property type="match status" value="1"/>
</dbReference>
<dbReference type="EMBL" id="CP094970">
    <property type="protein sequence ID" value="UYM05934.1"/>
    <property type="molecule type" value="Genomic_DNA"/>
</dbReference>
<dbReference type="Pfam" id="PF07729">
    <property type="entry name" value="FCD"/>
    <property type="match status" value="1"/>
</dbReference>
<dbReference type="InterPro" id="IPR036390">
    <property type="entry name" value="WH_DNA-bd_sf"/>
</dbReference>
<dbReference type="PROSITE" id="PS50949">
    <property type="entry name" value="HTH_GNTR"/>
    <property type="match status" value="1"/>
</dbReference>
<gene>
    <name evidence="5" type="ORF">L0C25_02345</name>
</gene>
<dbReference type="GO" id="GO:0003677">
    <property type="term" value="F:DNA binding"/>
    <property type="evidence" value="ECO:0007669"/>
    <property type="project" value="UniProtKB-KW"/>
</dbReference>
<dbReference type="InterPro" id="IPR008920">
    <property type="entry name" value="TF_FadR/GntR_C"/>
</dbReference>
<proteinExistence type="predicted"/>
<keyword evidence="6" id="KW-1185">Reference proteome</keyword>
<evidence type="ECO:0000313" key="5">
    <source>
        <dbReference type="EMBL" id="UYM05934.1"/>
    </source>
</evidence>
<keyword evidence="3" id="KW-0804">Transcription</keyword>
<name>A0AA46TIG5_9ACTN</name>
<dbReference type="SUPFAM" id="SSF48008">
    <property type="entry name" value="GntR ligand-binding domain-like"/>
    <property type="match status" value="1"/>
</dbReference>
<dbReference type="PANTHER" id="PTHR43537:SF45">
    <property type="entry name" value="GNTR FAMILY REGULATORY PROTEIN"/>
    <property type="match status" value="1"/>
</dbReference>
<evidence type="ECO:0000256" key="3">
    <source>
        <dbReference type="ARBA" id="ARBA00023163"/>
    </source>
</evidence>
<dbReference type="InterPro" id="IPR000524">
    <property type="entry name" value="Tscrpt_reg_HTH_GntR"/>
</dbReference>
<dbReference type="PANTHER" id="PTHR43537">
    <property type="entry name" value="TRANSCRIPTIONAL REGULATOR, GNTR FAMILY"/>
    <property type="match status" value="1"/>
</dbReference>
<dbReference type="Gene3D" id="1.10.10.10">
    <property type="entry name" value="Winged helix-like DNA-binding domain superfamily/Winged helix DNA-binding domain"/>
    <property type="match status" value="1"/>
</dbReference>
<evidence type="ECO:0000313" key="6">
    <source>
        <dbReference type="Proteomes" id="UP001164390"/>
    </source>
</evidence>
<evidence type="ECO:0000256" key="1">
    <source>
        <dbReference type="ARBA" id="ARBA00023015"/>
    </source>
</evidence>
<evidence type="ECO:0000256" key="2">
    <source>
        <dbReference type="ARBA" id="ARBA00023125"/>
    </source>
</evidence>
<sequence>MSDHGDVDAVLSALADRPRTIMSTSAERAANVVREQVAEGRLRSGTRLPEERLAAALGVSRNTLREALSQLVSERILVREPNRGVLVARPDADDIADIYRVRMIIEPASVRRAEADDTRAAAIQAAVDEGRAGRADGNWNAVASANQHFHRGIVALARSPRLDTQMGLVLAEMRLVFHLMNDPHRFHEPYLDQNARIASLLMAREYEQAATDLEDYLRGARDELLSAVPKP</sequence>
<evidence type="ECO:0000259" key="4">
    <source>
        <dbReference type="PROSITE" id="PS50949"/>
    </source>
</evidence>
<accession>A0AA46TIG5</accession>
<dbReference type="Gene3D" id="1.20.120.530">
    <property type="entry name" value="GntR ligand-binding domain-like"/>
    <property type="match status" value="1"/>
</dbReference>